<evidence type="ECO:0000256" key="3">
    <source>
        <dbReference type="ARBA" id="ARBA00022801"/>
    </source>
</evidence>
<name>A0A2P7PYY1_9FIRM</name>
<dbReference type="InterPro" id="IPR014016">
    <property type="entry name" value="UvrD-like_ATP-bd"/>
</dbReference>
<dbReference type="PANTHER" id="PTHR11070:SF2">
    <property type="entry name" value="ATP-DEPENDENT DNA HELICASE SRS2"/>
    <property type="match status" value="1"/>
</dbReference>
<feature type="binding site" evidence="11">
    <location>
        <begin position="23"/>
        <end position="30"/>
    </location>
    <ligand>
        <name>ATP</name>
        <dbReference type="ChEBI" id="CHEBI:30616"/>
    </ligand>
</feature>
<keyword evidence="6" id="KW-0238">DNA-binding</keyword>
<dbReference type="Proteomes" id="UP000241434">
    <property type="component" value="Unassembled WGS sequence"/>
</dbReference>
<keyword evidence="2 11" id="KW-0547">Nucleotide-binding</keyword>
<evidence type="ECO:0000256" key="6">
    <source>
        <dbReference type="ARBA" id="ARBA00023125"/>
    </source>
</evidence>
<dbReference type="GO" id="GO:0043138">
    <property type="term" value="F:3'-5' DNA helicase activity"/>
    <property type="evidence" value="ECO:0007669"/>
    <property type="project" value="UniProtKB-EC"/>
</dbReference>
<evidence type="ECO:0000256" key="11">
    <source>
        <dbReference type="PROSITE-ProRule" id="PRU00560"/>
    </source>
</evidence>
<dbReference type="AlphaFoldDB" id="A0A2P7PYY1"/>
<evidence type="ECO:0000256" key="12">
    <source>
        <dbReference type="SAM" id="MobiDB-lite"/>
    </source>
</evidence>
<reference evidence="15" key="1">
    <citation type="thesis" date="2015" institute="Rutgers" country="The State University of New Jersey, 14 College Farm Rd., New Brunswick, NJ, USA">
        <title>Ammonia toxicity in bacteria and its implications for treatment of and resource recovery from highly nitrogenous organic wastes.</title>
        <authorList>
            <person name="Luther A.K."/>
        </authorList>
    </citation>
    <scope>NUCLEOTIDE SEQUENCE</scope>
    <source>
        <strain evidence="15">RT-10B</strain>
    </source>
</reference>
<evidence type="ECO:0000256" key="2">
    <source>
        <dbReference type="ARBA" id="ARBA00022741"/>
    </source>
</evidence>
<evidence type="ECO:0000259" key="13">
    <source>
        <dbReference type="PROSITE" id="PS51198"/>
    </source>
</evidence>
<dbReference type="Pfam" id="PF00580">
    <property type="entry name" value="UvrD-helicase"/>
    <property type="match status" value="1"/>
</dbReference>
<dbReference type="InterPro" id="IPR014017">
    <property type="entry name" value="DNA_helicase_UvrD-like_C"/>
</dbReference>
<dbReference type="Gene3D" id="3.40.50.300">
    <property type="entry name" value="P-loop containing nucleotide triphosphate hydrolases"/>
    <property type="match status" value="2"/>
</dbReference>
<dbReference type="GO" id="GO:0005524">
    <property type="term" value="F:ATP binding"/>
    <property type="evidence" value="ECO:0007669"/>
    <property type="project" value="UniProtKB-UniRule"/>
</dbReference>
<evidence type="ECO:0000313" key="16">
    <source>
        <dbReference type="Proteomes" id="UP000241434"/>
    </source>
</evidence>
<comment type="caution">
    <text evidence="15">The sequence shown here is derived from an EMBL/GenBank/DDBJ whole genome shotgun (WGS) entry which is preliminary data.</text>
</comment>
<evidence type="ECO:0000313" key="15">
    <source>
        <dbReference type="EMBL" id="PSJ30914.1"/>
    </source>
</evidence>
<feature type="compositionally biased region" description="Basic and acidic residues" evidence="12">
    <location>
        <begin position="629"/>
        <end position="639"/>
    </location>
</feature>
<dbReference type="InterPro" id="IPR027417">
    <property type="entry name" value="P-loop_NTPase"/>
</dbReference>
<sequence length="649" mass="75526">MEELNNNQKLAVNYIDGACLVLAGPGSGKTRVIAHRIVNMIENHNIAATRILAISFTKASSVEMRKKTLQLSNNDNIKKVNFGTFHSSFFRILRRYAGVKIEDLISESDRFALIKSILKHLKIVNFNDDDVADVLSEISLVKNELMNPLEFESQGFSNEEFQDIFRLYEKAKRSANKIDFDDMLILAYSLLKKQAAVLNIVRQVYKYILIDEFQDINRVQFEVIKLIAHPNNNVFAVGDEDQSIYGFRGARPDFMMDFEKHFENAKKITLDTNYRSKENIVETSQNLIKNNKNRYEKSIVSKSKENGEIRYISPKDTDDEAIIIAKEIKTLVESKNKYLDKNKKDNSSDFDYSDFAVMYRTNRQARAFVDVFMDYRIPFVLKDLAKSIYDHWVSLDIISYMKIAANIATNNDWARIINKPFRYISKYAIKEASESKDFFESLMDNEDIKSFQKKDLEDLNDDLYYIRGLAPEYAISYIRTTLDYDRYILEYCHNRKIKAKQIVDILDELETSAKSYKTLFEFFEHIELVREEMKKRTDKRSNSAKDMMNEGVVLSTMHSAKGLEFNNVYISGVNDSVIPYIASDEEEIKDENYEEERRLLYVGVTRAKNNLVISSPLKRYGKSISKSRFLNEMKNEKTNSKKTKSKKAK</sequence>
<dbReference type="GO" id="GO:0003677">
    <property type="term" value="F:DNA binding"/>
    <property type="evidence" value="ECO:0007669"/>
    <property type="project" value="UniProtKB-KW"/>
</dbReference>
<evidence type="ECO:0000259" key="14">
    <source>
        <dbReference type="PROSITE" id="PS51217"/>
    </source>
</evidence>
<keyword evidence="3 11" id="KW-0378">Hydrolase</keyword>
<dbReference type="CDD" id="cd17932">
    <property type="entry name" value="DEXQc_UvrD"/>
    <property type="match status" value="1"/>
</dbReference>
<dbReference type="InterPro" id="IPR013986">
    <property type="entry name" value="DExx_box_DNA_helicase_dom_sf"/>
</dbReference>
<feature type="domain" description="UvrD-like helicase C-terminal" evidence="14">
    <location>
        <begin position="278"/>
        <end position="562"/>
    </location>
</feature>
<dbReference type="InterPro" id="IPR000212">
    <property type="entry name" value="DNA_helicase_UvrD/REP"/>
</dbReference>
<evidence type="ECO:0000256" key="9">
    <source>
        <dbReference type="ARBA" id="ARBA00034808"/>
    </source>
</evidence>
<dbReference type="Pfam" id="PF13361">
    <property type="entry name" value="UvrD_C"/>
    <property type="match status" value="1"/>
</dbReference>
<accession>A0A2P7PYY1</accession>
<dbReference type="Gene3D" id="1.10.10.160">
    <property type="match status" value="1"/>
</dbReference>
<dbReference type="SUPFAM" id="SSF52540">
    <property type="entry name" value="P-loop containing nucleoside triphosphate hydrolases"/>
    <property type="match status" value="1"/>
</dbReference>
<keyword evidence="16" id="KW-1185">Reference proteome</keyword>
<feature type="domain" description="UvrD-like helicase ATP-binding" evidence="13">
    <location>
        <begin position="2"/>
        <end position="277"/>
    </location>
</feature>
<dbReference type="GO" id="GO:0016887">
    <property type="term" value="F:ATP hydrolysis activity"/>
    <property type="evidence" value="ECO:0007669"/>
    <property type="project" value="RHEA"/>
</dbReference>
<dbReference type="RefSeq" id="WP_106777409.1">
    <property type="nucleotide sequence ID" value="NZ_JYGE01000007.1"/>
</dbReference>
<dbReference type="PROSITE" id="PS51217">
    <property type="entry name" value="UVRD_HELICASE_CTER"/>
    <property type="match status" value="1"/>
</dbReference>
<keyword evidence="4 11" id="KW-0347">Helicase</keyword>
<dbReference type="EMBL" id="JYGE01000007">
    <property type="protein sequence ID" value="PSJ30914.1"/>
    <property type="molecule type" value="Genomic_DNA"/>
</dbReference>
<comment type="catalytic activity">
    <reaction evidence="8">
        <text>Couples ATP hydrolysis with the unwinding of duplex DNA by translocating in the 3'-5' direction.</text>
        <dbReference type="EC" id="5.6.2.4"/>
    </reaction>
</comment>
<evidence type="ECO:0000256" key="10">
    <source>
        <dbReference type="ARBA" id="ARBA00048988"/>
    </source>
</evidence>
<dbReference type="Gene3D" id="1.10.486.10">
    <property type="entry name" value="PCRA, domain 4"/>
    <property type="match status" value="1"/>
</dbReference>
<dbReference type="GO" id="GO:0000725">
    <property type="term" value="P:recombinational repair"/>
    <property type="evidence" value="ECO:0007669"/>
    <property type="project" value="TreeGrafter"/>
</dbReference>
<evidence type="ECO:0000256" key="1">
    <source>
        <dbReference type="ARBA" id="ARBA00009922"/>
    </source>
</evidence>
<protein>
    <recommendedName>
        <fullName evidence="9">DNA 3'-5' helicase</fullName>
        <ecNumber evidence="9">5.6.2.4</ecNumber>
    </recommendedName>
</protein>
<comment type="catalytic activity">
    <reaction evidence="10">
        <text>ATP + H2O = ADP + phosphate + H(+)</text>
        <dbReference type="Rhea" id="RHEA:13065"/>
        <dbReference type="ChEBI" id="CHEBI:15377"/>
        <dbReference type="ChEBI" id="CHEBI:15378"/>
        <dbReference type="ChEBI" id="CHEBI:30616"/>
        <dbReference type="ChEBI" id="CHEBI:43474"/>
        <dbReference type="ChEBI" id="CHEBI:456216"/>
        <dbReference type="EC" id="5.6.2.4"/>
    </reaction>
</comment>
<keyword evidence="7" id="KW-0413">Isomerase</keyword>
<evidence type="ECO:0000256" key="5">
    <source>
        <dbReference type="ARBA" id="ARBA00022840"/>
    </source>
</evidence>
<feature type="region of interest" description="Disordered" evidence="12">
    <location>
        <begin position="628"/>
        <end position="649"/>
    </location>
</feature>
<evidence type="ECO:0000256" key="7">
    <source>
        <dbReference type="ARBA" id="ARBA00023235"/>
    </source>
</evidence>
<comment type="similarity">
    <text evidence="1">Belongs to the helicase family. UvrD subfamily.</text>
</comment>
<dbReference type="PROSITE" id="PS51198">
    <property type="entry name" value="UVRD_HELICASE_ATP_BIND"/>
    <property type="match status" value="1"/>
</dbReference>
<keyword evidence="5 11" id="KW-0067">ATP-binding</keyword>
<organism evidence="15 16">
    <name type="scientific">Peptostreptococcus russellii</name>
    <dbReference type="NCBI Taxonomy" id="215200"/>
    <lineage>
        <taxon>Bacteria</taxon>
        <taxon>Bacillati</taxon>
        <taxon>Bacillota</taxon>
        <taxon>Clostridia</taxon>
        <taxon>Peptostreptococcales</taxon>
        <taxon>Peptostreptococcaceae</taxon>
        <taxon>Peptostreptococcus</taxon>
    </lineage>
</organism>
<dbReference type="EC" id="5.6.2.4" evidence="9"/>
<dbReference type="PANTHER" id="PTHR11070">
    <property type="entry name" value="UVRD / RECB / PCRA DNA HELICASE FAMILY MEMBER"/>
    <property type="match status" value="1"/>
</dbReference>
<evidence type="ECO:0000256" key="8">
    <source>
        <dbReference type="ARBA" id="ARBA00034617"/>
    </source>
</evidence>
<dbReference type="GO" id="GO:0033202">
    <property type="term" value="C:DNA helicase complex"/>
    <property type="evidence" value="ECO:0007669"/>
    <property type="project" value="TreeGrafter"/>
</dbReference>
<dbReference type="GO" id="GO:0005829">
    <property type="term" value="C:cytosol"/>
    <property type="evidence" value="ECO:0007669"/>
    <property type="project" value="TreeGrafter"/>
</dbReference>
<dbReference type="OrthoDB" id="9810135at2"/>
<proteinExistence type="inferred from homology"/>
<feature type="compositionally biased region" description="Basic residues" evidence="12">
    <location>
        <begin position="640"/>
        <end position="649"/>
    </location>
</feature>
<gene>
    <name evidence="15" type="ORF">UF10_08645</name>
</gene>
<evidence type="ECO:0000256" key="4">
    <source>
        <dbReference type="ARBA" id="ARBA00022806"/>
    </source>
</evidence>